<dbReference type="OrthoDB" id="9771237at2"/>
<feature type="domain" description="FecR N-terminal" evidence="2">
    <location>
        <begin position="13"/>
        <end position="53"/>
    </location>
</feature>
<dbReference type="InterPro" id="IPR012373">
    <property type="entry name" value="Ferrdict_sens_TM"/>
</dbReference>
<dbReference type="Gene3D" id="2.60.120.1440">
    <property type="match status" value="1"/>
</dbReference>
<dbReference type="Proteomes" id="UP000319732">
    <property type="component" value="Unassembled WGS sequence"/>
</dbReference>
<evidence type="ECO:0000259" key="2">
    <source>
        <dbReference type="Pfam" id="PF16220"/>
    </source>
</evidence>
<accession>A0A545U3K3</accession>
<dbReference type="PANTHER" id="PTHR30273:SF2">
    <property type="entry name" value="PROTEIN FECR"/>
    <property type="match status" value="1"/>
</dbReference>
<name>A0A545U3K3_9GAMM</name>
<sequence>MKPPTPDAAARRTATEWLVRLQSPQLTPAQEQAFFAWLNHKPEHQQAYIEAEQHWQALGVVEGLPHTGANDAPASQYNTTRKDGGSSNSKIIRARGRWYRRPQALAATCAGLAVLLLLQLWPATKTTHYQTRTGERQQVKLADGSDIVINTNSRLQVELKTQHRLVQLENGEAFFNITPDPQRPFVVATPTGSVRVLGTSFNVRASARETVVTVAHGRVGVAGHMPVDALVAADFNAETQLLKNQQITLAADRTDSQPRRVDAQAVTTWRQGRQVYNGERFIEVVADLSRYFPGDIKLGDRSLENIEIVAVIDLQNKASAIAALESAFSVVAVEESAGLVVLYPSGQLHE</sequence>
<protein>
    <submittedName>
        <fullName evidence="3">DUF4880 domain-containing protein</fullName>
    </submittedName>
</protein>
<feature type="domain" description="FecR protein" evidence="1">
    <location>
        <begin position="129"/>
        <end position="219"/>
    </location>
</feature>
<dbReference type="RefSeq" id="WP_142903084.1">
    <property type="nucleotide sequence ID" value="NZ_ML660089.1"/>
</dbReference>
<organism evidence="3 4">
    <name type="scientific">Exilibacterium tricleocarpae</name>
    <dbReference type="NCBI Taxonomy" id="2591008"/>
    <lineage>
        <taxon>Bacteria</taxon>
        <taxon>Pseudomonadati</taxon>
        <taxon>Pseudomonadota</taxon>
        <taxon>Gammaproteobacteria</taxon>
        <taxon>Cellvibrionales</taxon>
        <taxon>Cellvibrionaceae</taxon>
        <taxon>Exilibacterium</taxon>
    </lineage>
</organism>
<reference evidence="3 4" key="1">
    <citation type="submission" date="2019-06" db="EMBL/GenBank/DDBJ databases">
        <title>Whole genome sequence for Cellvibrionaceae sp. R142.</title>
        <authorList>
            <person name="Wang G."/>
        </authorList>
    </citation>
    <scope>NUCLEOTIDE SEQUENCE [LARGE SCALE GENOMIC DNA]</scope>
    <source>
        <strain evidence="3 4">R142</strain>
    </source>
</reference>
<dbReference type="EMBL" id="VHSG01000006">
    <property type="protein sequence ID" value="TQV84004.1"/>
    <property type="molecule type" value="Genomic_DNA"/>
</dbReference>
<dbReference type="PANTHER" id="PTHR30273">
    <property type="entry name" value="PERIPLASMIC SIGNAL SENSOR AND SIGMA FACTOR ACTIVATOR FECR-RELATED"/>
    <property type="match status" value="1"/>
</dbReference>
<evidence type="ECO:0000313" key="3">
    <source>
        <dbReference type="EMBL" id="TQV84004.1"/>
    </source>
</evidence>
<comment type="caution">
    <text evidence="3">The sequence shown here is derived from an EMBL/GenBank/DDBJ whole genome shotgun (WGS) entry which is preliminary data.</text>
</comment>
<dbReference type="InterPro" id="IPR006860">
    <property type="entry name" value="FecR"/>
</dbReference>
<dbReference type="Pfam" id="PF04773">
    <property type="entry name" value="FecR"/>
    <property type="match status" value="1"/>
</dbReference>
<proteinExistence type="predicted"/>
<evidence type="ECO:0000313" key="4">
    <source>
        <dbReference type="Proteomes" id="UP000319732"/>
    </source>
</evidence>
<dbReference type="Pfam" id="PF16220">
    <property type="entry name" value="DUF4880"/>
    <property type="match status" value="1"/>
</dbReference>
<dbReference type="PIRSF" id="PIRSF018266">
    <property type="entry name" value="FecR"/>
    <property type="match status" value="1"/>
</dbReference>
<evidence type="ECO:0000259" key="1">
    <source>
        <dbReference type="Pfam" id="PF04773"/>
    </source>
</evidence>
<keyword evidence="4" id="KW-1185">Reference proteome</keyword>
<gene>
    <name evidence="3" type="ORF">FKG94_04880</name>
</gene>
<dbReference type="GO" id="GO:0016989">
    <property type="term" value="F:sigma factor antagonist activity"/>
    <property type="evidence" value="ECO:0007669"/>
    <property type="project" value="TreeGrafter"/>
</dbReference>
<dbReference type="InterPro" id="IPR032623">
    <property type="entry name" value="FecR_N"/>
</dbReference>
<dbReference type="AlphaFoldDB" id="A0A545U3K3"/>